<evidence type="ECO:0000313" key="8">
    <source>
        <dbReference type="EMBL" id="SHH48259.1"/>
    </source>
</evidence>
<comment type="subcellular location">
    <subcellularLocation>
        <location evidence="1">Cell membrane</location>
        <topology evidence="1">Multi-pass membrane protein</topology>
    </subcellularLocation>
</comment>
<feature type="transmembrane region" description="Helical" evidence="7">
    <location>
        <begin position="325"/>
        <end position="345"/>
    </location>
</feature>
<evidence type="ECO:0000256" key="4">
    <source>
        <dbReference type="ARBA" id="ARBA00022692"/>
    </source>
</evidence>
<keyword evidence="5 7" id="KW-1133">Transmembrane helix</keyword>
<evidence type="ECO:0000313" key="9">
    <source>
        <dbReference type="Proteomes" id="UP000184032"/>
    </source>
</evidence>
<reference evidence="8 9" key="1">
    <citation type="submission" date="2016-11" db="EMBL/GenBank/DDBJ databases">
        <authorList>
            <person name="Jaros S."/>
            <person name="Januszkiewicz K."/>
            <person name="Wedrychowicz H."/>
        </authorList>
    </citation>
    <scope>NUCLEOTIDE SEQUENCE [LARGE SCALE GENOMIC DNA]</scope>
    <source>
        <strain evidence="8 9">DSM 21120</strain>
    </source>
</reference>
<dbReference type="Gene3D" id="1.10.3860.10">
    <property type="entry name" value="Sodium:dicarboxylate symporter"/>
    <property type="match status" value="1"/>
</dbReference>
<dbReference type="STRING" id="1120995.SAMN02745245_01430"/>
<dbReference type="GO" id="GO:0015293">
    <property type="term" value="F:symporter activity"/>
    <property type="evidence" value="ECO:0007669"/>
    <property type="project" value="UniProtKB-KW"/>
</dbReference>
<dbReference type="PANTHER" id="PTHR42865">
    <property type="entry name" value="PROTON/GLUTAMATE-ASPARTATE SYMPORTER"/>
    <property type="match status" value="1"/>
</dbReference>
<evidence type="ECO:0000256" key="2">
    <source>
        <dbReference type="ARBA" id="ARBA00022448"/>
    </source>
</evidence>
<dbReference type="Proteomes" id="UP000184032">
    <property type="component" value="Unassembled WGS sequence"/>
</dbReference>
<dbReference type="PANTHER" id="PTHR42865:SF7">
    <property type="entry name" value="PROTON_GLUTAMATE-ASPARTATE SYMPORTER"/>
    <property type="match status" value="1"/>
</dbReference>
<sequence length="422" mass="45410">MEEKNNFLKNYKFPIILLIAIIIGSIAGLILGERATVVKPLGDIFINLMFTAVVPLVFVTISSAVGNMLNMNRLGRILGTMLLVFFVTGGIASIIIICVVKIFPPAEGVSIALQMGEELQQISLGEQIVKAVTVSDFNELLSKNNMLPLIVFSILFGFCVATVNDPEKRVAKFLNAIGDVMMKLISIIMLYAPIGLGAYFAALIGEFGPQLLGSYLKAMVIYYPVCFLYFFIFFAIYAYVAGGKQGVKRMFKYIAPPAITSFATGSSIATIPVNLTAAKNIGVPKDIREIVLPIGATMHMDGTCLSSILKISFLFGIFGQDFSGIGTYLTAILISVLGGVVMSGVPGGGLIGEMLIVNLYGFPPEAFPVIATIGFLVDPPATMINSSGDTIASMLIARFIEGKDWMEKTLKKEAAEDLKSEN</sequence>
<dbReference type="InterPro" id="IPR036458">
    <property type="entry name" value="Na:dicarbo_symporter_sf"/>
</dbReference>
<evidence type="ECO:0000256" key="6">
    <source>
        <dbReference type="ARBA" id="ARBA00023136"/>
    </source>
</evidence>
<dbReference type="InterPro" id="IPR001991">
    <property type="entry name" value="Na-dicarboxylate_symporter"/>
</dbReference>
<feature type="transmembrane region" description="Helical" evidence="7">
    <location>
        <begin position="184"/>
        <end position="205"/>
    </location>
</feature>
<evidence type="ECO:0000256" key="3">
    <source>
        <dbReference type="ARBA" id="ARBA00022475"/>
    </source>
</evidence>
<feature type="transmembrane region" description="Helical" evidence="7">
    <location>
        <begin position="44"/>
        <end position="65"/>
    </location>
</feature>
<evidence type="ECO:0000256" key="5">
    <source>
        <dbReference type="ARBA" id="ARBA00022989"/>
    </source>
</evidence>
<protein>
    <submittedName>
        <fullName evidence="8">Na+/H+-dicarboxylate symporter</fullName>
    </submittedName>
</protein>
<keyword evidence="4 7" id="KW-0812">Transmembrane</keyword>
<evidence type="ECO:0000256" key="1">
    <source>
        <dbReference type="ARBA" id="ARBA00004651"/>
    </source>
</evidence>
<feature type="transmembrane region" description="Helical" evidence="7">
    <location>
        <begin position="146"/>
        <end position="163"/>
    </location>
</feature>
<proteinExistence type="predicted"/>
<keyword evidence="6 7" id="KW-0472">Membrane</keyword>
<keyword evidence="3" id="KW-1003">Cell membrane</keyword>
<dbReference type="SUPFAM" id="SSF118215">
    <property type="entry name" value="Proton glutamate symport protein"/>
    <property type="match status" value="1"/>
</dbReference>
<dbReference type="GO" id="GO:0006835">
    <property type="term" value="P:dicarboxylic acid transport"/>
    <property type="evidence" value="ECO:0007669"/>
    <property type="project" value="TreeGrafter"/>
</dbReference>
<gene>
    <name evidence="8" type="ORF">SAMN02745245_01430</name>
</gene>
<feature type="transmembrane region" description="Helical" evidence="7">
    <location>
        <begin position="77"/>
        <end position="103"/>
    </location>
</feature>
<name>A0A1M5TC15_9FIRM</name>
<dbReference type="OrthoDB" id="9768885at2"/>
<dbReference type="PRINTS" id="PR00173">
    <property type="entry name" value="EDTRNSPORT"/>
</dbReference>
<dbReference type="EMBL" id="FQXI01000010">
    <property type="protein sequence ID" value="SHH48259.1"/>
    <property type="molecule type" value="Genomic_DNA"/>
</dbReference>
<organism evidence="8 9">
    <name type="scientific">Anaerosphaera aminiphila DSM 21120</name>
    <dbReference type="NCBI Taxonomy" id="1120995"/>
    <lineage>
        <taxon>Bacteria</taxon>
        <taxon>Bacillati</taxon>
        <taxon>Bacillota</taxon>
        <taxon>Tissierellia</taxon>
        <taxon>Tissierellales</taxon>
        <taxon>Peptoniphilaceae</taxon>
        <taxon>Anaerosphaera</taxon>
    </lineage>
</organism>
<dbReference type="AlphaFoldDB" id="A0A1M5TC15"/>
<feature type="transmembrane region" description="Helical" evidence="7">
    <location>
        <begin position="12"/>
        <end position="32"/>
    </location>
</feature>
<dbReference type="Pfam" id="PF00375">
    <property type="entry name" value="SDF"/>
    <property type="match status" value="1"/>
</dbReference>
<feature type="transmembrane region" description="Helical" evidence="7">
    <location>
        <begin position="220"/>
        <end position="240"/>
    </location>
</feature>
<dbReference type="GO" id="GO:0005886">
    <property type="term" value="C:plasma membrane"/>
    <property type="evidence" value="ECO:0007669"/>
    <property type="project" value="UniProtKB-SubCell"/>
</dbReference>
<keyword evidence="2" id="KW-0813">Transport</keyword>
<accession>A0A1M5TC15</accession>
<keyword evidence="9" id="KW-1185">Reference proteome</keyword>
<evidence type="ECO:0000256" key="7">
    <source>
        <dbReference type="SAM" id="Phobius"/>
    </source>
</evidence>
<dbReference type="RefSeq" id="WP_073185025.1">
    <property type="nucleotide sequence ID" value="NZ_FQXI01000010.1"/>
</dbReference>